<keyword evidence="1" id="KW-1133">Transmembrane helix</keyword>
<dbReference type="InParanoid" id="A0A7L9FIW3"/>
<dbReference type="EMBL" id="CP062310">
    <property type="protein sequence ID" value="QOJ79292.1"/>
    <property type="molecule type" value="Genomic_DNA"/>
</dbReference>
<protein>
    <recommendedName>
        <fullName evidence="4">FtsX-like permease family protein</fullName>
    </recommendedName>
</protein>
<sequence>MSCWGRVLRSSLLLARVCLRGEVLRITLLVVSLPLTLSSIYIVGSSALVHELSFVATAGLHYAPREAGCVWARVVYLNVNEVRAVPVYLVEDLNVFLSLYGCRATYARGERSGALVSAELWVPGFIAELSLNRGIFNASAVGFVECRYLKGGFIVVNASRGVGWVKLCPRHSTQLEVVSDFGESFSGAMLLLAFLSLLPFAAVSPLTLSRAVESLSRELCVLRGQGLGVDELKCSLSLSLAAVALLSSAYGVAAGVVLAHGALWALRFFGVTVFSRPLPLSSLLLPSGVYAAVLLLLVPLVVQSRVGELENTC</sequence>
<dbReference type="AlphaFoldDB" id="A0A7L9FIW3"/>
<feature type="transmembrane region" description="Helical" evidence="1">
    <location>
        <begin position="185"/>
        <end position="208"/>
    </location>
</feature>
<dbReference type="Proteomes" id="UP000594121">
    <property type="component" value="Chromosome"/>
</dbReference>
<evidence type="ECO:0000313" key="2">
    <source>
        <dbReference type="EMBL" id="QOJ79292.1"/>
    </source>
</evidence>
<evidence type="ECO:0000256" key="1">
    <source>
        <dbReference type="SAM" id="Phobius"/>
    </source>
</evidence>
<keyword evidence="3" id="KW-1185">Reference proteome</keyword>
<reference evidence="2 3" key="1">
    <citation type="submission" date="2020-10" db="EMBL/GenBank/DDBJ databases">
        <title>Thermofilum lucidum 3507LT sp. nov. a novel member of Thermofilaceae family isolated from Chile hot spring, and proposal of description order Thermofilales.</title>
        <authorList>
            <person name="Zayulina K.S."/>
            <person name="Elcheninov A.G."/>
            <person name="Toshchakov S.V."/>
            <person name="Kublanov I.V."/>
        </authorList>
    </citation>
    <scope>NUCLEOTIDE SEQUENCE [LARGE SCALE GENOMIC DNA]</scope>
    <source>
        <strain evidence="2 3">3507LT</strain>
    </source>
</reference>
<dbReference type="GeneID" id="59148665"/>
<keyword evidence="1" id="KW-0472">Membrane</keyword>
<evidence type="ECO:0000313" key="3">
    <source>
        <dbReference type="Proteomes" id="UP000594121"/>
    </source>
</evidence>
<feature type="transmembrane region" description="Helical" evidence="1">
    <location>
        <begin position="283"/>
        <end position="302"/>
    </location>
</feature>
<dbReference type="KEGG" id="thel:IG193_02175"/>
<evidence type="ECO:0008006" key="4">
    <source>
        <dbReference type="Google" id="ProtNLM"/>
    </source>
</evidence>
<name>A0A7L9FIW3_9CREN</name>
<feature type="transmembrane region" description="Helical" evidence="1">
    <location>
        <begin position="240"/>
        <end position="263"/>
    </location>
</feature>
<proteinExistence type="predicted"/>
<gene>
    <name evidence="2" type="ORF">IG193_02175</name>
</gene>
<organism evidence="2 3">
    <name type="scientific">Infirmifilum lucidum</name>
    <dbReference type="NCBI Taxonomy" id="2776706"/>
    <lineage>
        <taxon>Archaea</taxon>
        <taxon>Thermoproteota</taxon>
        <taxon>Thermoprotei</taxon>
        <taxon>Thermofilales</taxon>
        <taxon>Thermofilaceae</taxon>
        <taxon>Infirmifilum</taxon>
    </lineage>
</organism>
<feature type="transmembrane region" description="Helical" evidence="1">
    <location>
        <begin position="23"/>
        <end position="44"/>
    </location>
</feature>
<keyword evidence="1" id="KW-0812">Transmembrane</keyword>
<dbReference type="RefSeq" id="WP_192819264.1">
    <property type="nucleotide sequence ID" value="NZ_CP062310.1"/>
</dbReference>
<accession>A0A7L9FIW3</accession>